<proteinExistence type="predicted"/>
<keyword evidence="3" id="KW-0460">Magnesium</keyword>
<dbReference type="NCBIfam" id="TIGR01490">
    <property type="entry name" value="HAD-SF-IB-hyp1"/>
    <property type="match status" value="1"/>
</dbReference>
<keyword evidence="5" id="KW-1185">Reference proteome</keyword>
<evidence type="ECO:0000313" key="4">
    <source>
        <dbReference type="EMBL" id="MES0872919.1"/>
    </source>
</evidence>
<dbReference type="Pfam" id="PF12710">
    <property type="entry name" value="HAD"/>
    <property type="match status" value="1"/>
</dbReference>
<keyword evidence="1" id="KW-0479">Metal-binding</keyword>
<comment type="caution">
    <text evidence="4">The sequence shown here is derived from an EMBL/GenBank/DDBJ whole genome shotgun (WGS) entry which is preliminary data.</text>
</comment>
<protein>
    <submittedName>
        <fullName evidence="4">HAD family hydrolase</fullName>
        <ecNumber evidence="4">3.1.3.-</ecNumber>
    </submittedName>
</protein>
<evidence type="ECO:0000256" key="3">
    <source>
        <dbReference type="ARBA" id="ARBA00022842"/>
    </source>
</evidence>
<dbReference type="Gene3D" id="3.40.50.1000">
    <property type="entry name" value="HAD superfamily/HAD-like"/>
    <property type="match status" value="1"/>
</dbReference>
<dbReference type="GO" id="GO:0016787">
    <property type="term" value="F:hydrolase activity"/>
    <property type="evidence" value="ECO:0007669"/>
    <property type="project" value="UniProtKB-KW"/>
</dbReference>
<dbReference type="EMBL" id="JBEPIJ010000002">
    <property type="protein sequence ID" value="MES0872919.1"/>
    <property type="molecule type" value="Genomic_DNA"/>
</dbReference>
<organism evidence="4 5">
    <name type="scientific">Sinimarinibacterium thermocellulolyticum</name>
    <dbReference type="NCBI Taxonomy" id="3170016"/>
    <lineage>
        <taxon>Bacteria</taxon>
        <taxon>Pseudomonadati</taxon>
        <taxon>Pseudomonadota</taxon>
        <taxon>Gammaproteobacteria</taxon>
        <taxon>Nevskiales</taxon>
        <taxon>Nevskiaceae</taxon>
        <taxon>Sinimarinibacterium</taxon>
    </lineage>
</organism>
<dbReference type="PANTHER" id="PTHR43344">
    <property type="entry name" value="PHOSPHOSERINE PHOSPHATASE"/>
    <property type="match status" value="1"/>
</dbReference>
<reference evidence="4 5" key="1">
    <citation type="submission" date="2024-06" db="EMBL/GenBank/DDBJ databases">
        <authorList>
            <person name="Li Z."/>
            <person name="Jiang Y."/>
        </authorList>
    </citation>
    <scope>NUCLEOTIDE SEQUENCE [LARGE SCALE GENOMIC DNA]</scope>
    <source>
        <strain evidence="4 5">HSW-8</strain>
    </source>
</reference>
<dbReference type="InterPro" id="IPR036412">
    <property type="entry name" value="HAD-like_sf"/>
</dbReference>
<evidence type="ECO:0000256" key="1">
    <source>
        <dbReference type="ARBA" id="ARBA00022723"/>
    </source>
</evidence>
<gene>
    <name evidence="4" type="ORF">ABSH63_02655</name>
</gene>
<dbReference type="PANTHER" id="PTHR43344:SF13">
    <property type="entry name" value="PHOSPHATASE RV3661-RELATED"/>
    <property type="match status" value="1"/>
</dbReference>
<dbReference type="InterPro" id="IPR006385">
    <property type="entry name" value="HAD_hydro_SerB1"/>
</dbReference>
<dbReference type="Proteomes" id="UP001465331">
    <property type="component" value="Unassembled WGS sequence"/>
</dbReference>
<dbReference type="EC" id="3.1.3.-" evidence="4"/>
<dbReference type="Gene3D" id="1.20.1440.100">
    <property type="entry name" value="SG protein - dephosphorylation function"/>
    <property type="match status" value="1"/>
</dbReference>
<sequence length="217" mass="24464">MNLAVFDLDNTLLAGDSDYLWGVFLVENGVVDADHYARSNERFYREYEAGTLDIHAYGAFVLQPLVEHELHVMQELRKRFIDERVVPMVAPGAPALLERHRRAGDTLLITTATNRFVVEPIAALLGVPHLLATEPEIVDGRYTGRLQGTPNFQTGKVARLRAWLDEQRKPRGRITAYSDSHNDLPLLEMADRAVAVDPDPRLRAAAQERGWDVISLR</sequence>
<evidence type="ECO:0000313" key="5">
    <source>
        <dbReference type="Proteomes" id="UP001465331"/>
    </source>
</evidence>
<dbReference type="InterPro" id="IPR023214">
    <property type="entry name" value="HAD_sf"/>
</dbReference>
<dbReference type="CDD" id="cd02612">
    <property type="entry name" value="HAD_PGPPase"/>
    <property type="match status" value="1"/>
</dbReference>
<dbReference type="SUPFAM" id="SSF56784">
    <property type="entry name" value="HAD-like"/>
    <property type="match status" value="1"/>
</dbReference>
<keyword evidence="2 4" id="KW-0378">Hydrolase</keyword>
<name>A0ABV2A8W8_9GAMM</name>
<accession>A0ABV2A8W8</accession>
<dbReference type="RefSeq" id="WP_352887376.1">
    <property type="nucleotide sequence ID" value="NZ_JBEPIJ010000002.1"/>
</dbReference>
<dbReference type="InterPro" id="IPR050582">
    <property type="entry name" value="HAD-like_SerB"/>
</dbReference>
<evidence type="ECO:0000256" key="2">
    <source>
        <dbReference type="ARBA" id="ARBA00022801"/>
    </source>
</evidence>
<dbReference type="NCBIfam" id="TIGR01488">
    <property type="entry name" value="HAD-SF-IB"/>
    <property type="match status" value="1"/>
</dbReference>